<dbReference type="Gene3D" id="3.40.920.10">
    <property type="entry name" value="Pyruvate-ferredoxin oxidoreductase, PFOR, domain III"/>
    <property type="match status" value="1"/>
</dbReference>
<keyword evidence="1" id="KW-0560">Oxidoreductase</keyword>
<evidence type="ECO:0000313" key="3">
    <source>
        <dbReference type="EMBL" id="BAI80117.1"/>
    </source>
</evidence>
<dbReference type="EMBL" id="AP011529">
    <property type="protein sequence ID" value="BAI80117.1"/>
    <property type="molecule type" value="Genomic_DNA"/>
</dbReference>
<proteinExistence type="predicted"/>
<dbReference type="InterPro" id="IPR052554">
    <property type="entry name" value="2-oxoglutarate_synth_KorC"/>
</dbReference>
<feature type="domain" description="Pyruvate/ketoisovalerate oxidoreductase catalytic" evidence="2">
    <location>
        <begin position="11"/>
        <end position="176"/>
    </location>
</feature>
<evidence type="ECO:0000313" key="4">
    <source>
        <dbReference type="Proteomes" id="UP000001520"/>
    </source>
</evidence>
<protein>
    <submittedName>
        <fullName evidence="3">2-oxoacid oxidoreductase, gamma subunit</fullName>
    </submittedName>
</protein>
<keyword evidence="4" id="KW-1185">Reference proteome</keyword>
<dbReference type="KEGG" id="ddf:DEFDS_0636"/>
<evidence type="ECO:0000256" key="1">
    <source>
        <dbReference type="ARBA" id="ARBA00023002"/>
    </source>
</evidence>
<dbReference type="OrthoDB" id="9789125at2"/>
<dbReference type="PANTHER" id="PTHR42730:SF1">
    <property type="entry name" value="2-OXOGLUTARATE SYNTHASE SUBUNIT KORC"/>
    <property type="match status" value="1"/>
</dbReference>
<sequence>MMFDCVMAGFGGQGILSAGMILAQMAVRKDLNVTWWPSYGAEQRGGTANCTVVISDEEIGSPIVSKPNYGFIMNRPSLDKFQPRFNTGANVIVDTSLVEREFLTRDDINFYGINATEIANELGNTKVANMVMIGALLSVSKLFNLNEAEEALKYAIPEKYHSLLPINRDALKTGYNEVKKL</sequence>
<accession>D3PBZ4</accession>
<evidence type="ECO:0000259" key="2">
    <source>
        <dbReference type="Pfam" id="PF01558"/>
    </source>
</evidence>
<dbReference type="GO" id="GO:0016903">
    <property type="term" value="F:oxidoreductase activity, acting on the aldehyde or oxo group of donors"/>
    <property type="evidence" value="ECO:0007669"/>
    <property type="project" value="InterPro"/>
</dbReference>
<dbReference type="Proteomes" id="UP000001520">
    <property type="component" value="Chromosome"/>
</dbReference>
<dbReference type="eggNOG" id="COG1014">
    <property type="taxonomic scope" value="Bacteria"/>
</dbReference>
<organism evidence="3 4">
    <name type="scientific">Deferribacter desulfuricans (strain DSM 14783 / JCM 11476 / NBRC 101012 / SSM1)</name>
    <dbReference type="NCBI Taxonomy" id="639282"/>
    <lineage>
        <taxon>Bacteria</taxon>
        <taxon>Pseudomonadati</taxon>
        <taxon>Deferribacterota</taxon>
        <taxon>Deferribacteres</taxon>
        <taxon>Deferribacterales</taxon>
        <taxon>Deferribacteraceae</taxon>
        <taxon>Deferribacter</taxon>
    </lineage>
</organism>
<dbReference type="Pfam" id="PF01558">
    <property type="entry name" value="POR"/>
    <property type="match status" value="1"/>
</dbReference>
<dbReference type="InterPro" id="IPR002869">
    <property type="entry name" value="Pyrv_flavodox_OxRed_cen"/>
</dbReference>
<dbReference type="AlphaFoldDB" id="D3PBZ4"/>
<dbReference type="InterPro" id="IPR019752">
    <property type="entry name" value="Pyrv/ketoisovalerate_OxRed_cat"/>
</dbReference>
<name>D3PBZ4_DEFDS</name>
<dbReference type="HOGENOM" id="CLU_087284_0_1_0"/>
<dbReference type="STRING" id="639282.DEFDS_0636"/>
<dbReference type="PANTHER" id="PTHR42730">
    <property type="entry name" value="2-OXOGLUTARATE SYNTHASE SUBUNIT KORC"/>
    <property type="match status" value="1"/>
</dbReference>
<gene>
    <name evidence="3" type="ordered locus">DEFDS_0636</name>
</gene>
<reference evidence="3 4" key="1">
    <citation type="journal article" date="2010" name="DNA Res.">
        <title>Bacterial lifestyle in a deep-sea hydrothermal vent chimney revealed by the genome sequence of the thermophilic bacterium Deferribacter desulfuricans SSM1.</title>
        <authorList>
            <person name="Takaki Y."/>
            <person name="Shimamura S."/>
            <person name="Nakagawa S."/>
            <person name="Fukuhara Y."/>
            <person name="Horikawa H."/>
            <person name="Ankai A."/>
            <person name="Harada T."/>
            <person name="Hosoyama A."/>
            <person name="Oguchi A."/>
            <person name="Fukui S."/>
            <person name="Fujita N."/>
            <person name="Takami H."/>
            <person name="Takai K."/>
        </authorList>
    </citation>
    <scope>NUCLEOTIDE SEQUENCE [LARGE SCALE GENOMIC DNA]</scope>
    <source>
        <strain evidence="4">DSM 14783 / JCM 11476 / NBRC 101012 / SSM1</strain>
    </source>
</reference>
<dbReference type="RefSeq" id="WP_013007365.1">
    <property type="nucleotide sequence ID" value="NC_013939.1"/>
</dbReference>
<dbReference type="SUPFAM" id="SSF53323">
    <property type="entry name" value="Pyruvate-ferredoxin oxidoreductase, PFOR, domain III"/>
    <property type="match status" value="1"/>
</dbReference>